<name>A0A7V8NMU9_9BACT</name>
<gene>
    <name evidence="1" type="ORF">HRJ53_04720</name>
</gene>
<accession>A0A7V8NMU9</accession>
<evidence type="ECO:0000313" key="1">
    <source>
        <dbReference type="EMBL" id="MBA0084279.1"/>
    </source>
</evidence>
<comment type="caution">
    <text evidence="1">The sequence shown here is derived from an EMBL/GenBank/DDBJ whole genome shotgun (WGS) entry which is preliminary data.</text>
</comment>
<dbReference type="Proteomes" id="UP000567293">
    <property type="component" value="Unassembled WGS sequence"/>
</dbReference>
<sequence length="185" mass="21673">MTQLLKNKKALILETAREINAQKWTPAEIEQLRLRLLAEHGEAGKAGTDYIADVLKDAGHKVLLSMQEEAEEQYEEEFEDLLHFKTLGDAEVSIMRLDELMRKFRAHGEKAAVERVLGVARLGKRRAEMIARNQKVEPQKRSEKIEIASWFRIWLETPDSFFDWLDIRKQSPEFQQRFPHVEDEE</sequence>
<dbReference type="EMBL" id="JACDQQ010000454">
    <property type="protein sequence ID" value="MBA0084279.1"/>
    <property type="molecule type" value="Genomic_DNA"/>
</dbReference>
<dbReference type="AlphaFoldDB" id="A0A7V8NMU9"/>
<organism evidence="1 2">
    <name type="scientific">Candidatus Acidiferrum panamense</name>
    <dbReference type="NCBI Taxonomy" id="2741543"/>
    <lineage>
        <taxon>Bacteria</taxon>
        <taxon>Pseudomonadati</taxon>
        <taxon>Acidobacteriota</taxon>
        <taxon>Terriglobia</taxon>
        <taxon>Candidatus Acidiferrales</taxon>
        <taxon>Candidatus Acidiferrum</taxon>
    </lineage>
</organism>
<proteinExistence type="predicted"/>
<protein>
    <submittedName>
        <fullName evidence="1">Uncharacterized protein</fullName>
    </submittedName>
</protein>
<evidence type="ECO:0000313" key="2">
    <source>
        <dbReference type="Proteomes" id="UP000567293"/>
    </source>
</evidence>
<keyword evidence="2" id="KW-1185">Reference proteome</keyword>
<reference evidence="1" key="1">
    <citation type="submission" date="2020-06" db="EMBL/GenBank/DDBJ databases">
        <title>Legume-microbial interactions unlock mineral nutrients during tropical forest succession.</title>
        <authorList>
            <person name="Epihov D.Z."/>
        </authorList>
    </citation>
    <scope>NUCLEOTIDE SEQUENCE [LARGE SCALE GENOMIC DNA]</scope>
    <source>
        <strain evidence="1">Pan2503</strain>
    </source>
</reference>